<comment type="caution">
    <text evidence="8">The sequence shown here is derived from an EMBL/GenBank/DDBJ whole genome shotgun (WGS) entry which is preliminary data.</text>
</comment>
<keyword evidence="5 6" id="KW-0472">Membrane</keyword>
<dbReference type="GO" id="GO:0005375">
    <property type="term" value="F:copper ion transmembrane transporter activity"/>
    <property type="evidence" value="ECO:0007669"/>
    <property type="project" value="UniProtKB-UniRule"/>
</dbReference>
<feature type="region of interest" description="Disordered" evidence="7">
    <location>
        <begin position="122"/>
        <end position="141"/>
    </location>
</feature>
<feature type="compositionally biased region" description="Low complexity" evidence="7">
    <location>
        <begin position="93"/>
        <end position="117"/>
    </location>
</feature>
<proteinExistence type="inferred from homology"/>
<name>A0AAD9I154_9PEZI</name>
<keyword evidence="4 6" id="KW-1133">Transmembrane helix</keyword>
<comment type="subcellular location">
    <subcellularLocation>
        <location evidence="1 6">Membrane</location>
        <topology evidence="1 6">Multi-pass membrane protein</topology>
    </subcellularLocation>
</comment>
<evidence type="ECO:0000256" key="7">
    <source>
        <dbReference type="SAM" id="MobiDB-lite"/>
    </source>
</evidence>
<evidence type="ECO:0000256" key="2">
    <source>
        <dbReference type="ARBA" id="ARBA00006921"/>
    </source>
</evidence>
<feature type="transmembrane region" description="Helical" evidence="6">
    <location>
        <begin position="174"/>
        <end position="192"/>
    </location>
</feature>
<evidence type="ECO:0000256" key="6">
    <source>
        <dbReference type="RuleBase" id="RU367022"/>
    </source>
</evidence>
<evidence type="ECO:0000256" key="3">
    <source>
        <dbReference type="ARBA" id="ARBA00022692"/>
    </source>
</evidence>
<comment type="similarity">
    <text evidence="2 6">Belongs to the copper transporter (Ctr) (TC 1.A.56) family. SLC31A subfamily.</text>
</comment>
<keyword evidence="9" id="KW-1185">Reference proteome</keyword>
<dbReference type="InterPro" id="IPR007274">
    <property type="entry name" value="Cop_transporter"/>
</dbReference>
<evidence type="ECO:0000256" key="5">
    <source>
        <dbReference type="ARBA" id="ARBA00023136"/>
    </source>
</evidence>
<evidence type="ECO:0000313" key="8">
    <source>
        <dbReference type="EMBL" id="KAK2069176.1"/>
    </source>
</evidence>
<dbReference type="PANTHER" id="PTHR12483:SF73">
    <property type="entry name" value="COPPER TRANSPORT PROTEIN CTR3"/>
    <property type="match status" value="1"/>
</dbReference>
<gene>
    <name evidence="8" type="ORF">P8C59_003780</name>
</gene>
<accession>A0AAD9I154</accession>
<dbReference type="PANTHER" id="PTHR12483">
    <property type="entry name" value="SOLUTE CARRIER FAMILY 31 COPPER TRANSPORTERS"/>
    <property type="match status" value="1"/>
</dbReference>
<keyword evidence="6" id="KW-0186">Copper</keyword>
<feature type="region of interest" description="Disordered" evidence="7">
    <location>
        <begin position="77"/>
        <end position="117"/>
    </location>
</feature>
<feature type="compositionally biased region" description="Pro residues" evidence="7">
    <location>
        <begin position="81"/>
        <end position="92"/>
    </location>
</feature>
<dbReference type="GO" id="GO:0016020">
    <property type="term" value="C:membrane"/>
    <property type="evidence" value="ECO:0007669"/>
    <property type="project" value="UniProtKB-SubCell"/>
</dbReference>
<keyword evidence="6" id="KW-0187">Copper transport</keyword>
<reference evidence="8" key="1">
    <citation type="journal article" date="2023" name="Mol. Plant Microbe Interact.">
        <title>Elucidating the Obligate Nature and Biological Capacity of an Invasive Fungal Corn Pathogen.</title>
        <authorList>
            <person name="MacCready J.S."/>
            <person name="Roggenkamp E.M."/>
            <person name="Gdanetz K."/>
            <person name="Chilvers M.I."/>
        </authorList>
    </citation>
    <scope>NUCLEOTIDE SEQUENCE</scope>
    <source>
        <strain evidence="8">PM02</strain>
    </source>
</reference>
<evidence type="ECO:0000256" key="4">
    <source>
        <dbReference type="ARBA" id="ARBA00022989"/>
    </source>
</evidence>
<dbReference type="Proteomes" id="UP001217918">
    <property type="component" value="Unassembled WGS sequence"/>
</dbReference>
<dbReference type="EMBL" id="JAQQPM010000003">
    <property type="protein sequence ID" value="KAK2069176.1"/>
    <property type="molecule type" value="Genomic_DNA"/>
</dbReference>
<sequence>MNAMTASGCKISMLWNWNTIDACFLSSQWHITSNAMFAGSCLAVMALVLALEALRRAVKEYDRHLVRRHLGDAATASAVLPPLPTPPPPPPTTRAAAAGHCAGKTTPGGSVSTTGGAAAAAEHEGSPLAGGAPPPPTRRFRPTLPQQAVRALLHMLQFAVAYFIMLLAMYYNGYIIICIFLGAYLGAFLFQWENLAEVASGPTSAAHEATVCCG</sequence>
<protein>
    <recommendedName>
        <fullName evidence="6">Copper transport protein</fullName>
    </recommendedName>
</protein>
<organism evidence="8 9">
    <name type="scientific">Phyllachora maydis</name>
    <dbReference type="NCBI Taxonomy" id="1825666"/>
    <lineage>
        <taxon>Eukaryota</taxon>
        <taxon>Fungi</taxon>
        <taxon>Dikarya</taxon>
        <taxon>Ascomycota</taxon>
        <taxon>Pezizomycotina</taxon>
        <taxon>Sordariomycetes</taxon>
        <taxon>Sordariomycetidae</taxon>
        <taxon>Phyllachorales</taxon>
        <taxon>Phyllachoraceae</taxon>
        <taxon>Phyllachora</taxon>
    </lineage>
</organism>
<keyword evidence="6" id="KW-0406">Ion transport</keyword>
<evidence type="ECO:0000256" key="1">
    <source>
        <dbReference type="ARBA" id="ARBA00004141"/>
    </source>
</evidence>
<keyword evidence="6" id="KW-0813">Transport</keyword>
<dbReference type="Pfam" id="PF04145">
    <property type="entry name" value="Ctr"/>
    <property type="match status" value="1"/>
</dbReference>
<evidence type="ECO:0000313" key="9">
    <source>
        <dbReference type="Proteomes" id="UP001217918"/>
    </source>
</evidence>
<feature type="transmembrane region" description="Helical" evidence="6">
    <location>
        <begin position="35"/>
        <end position="54"/>
    </location>
</feature>
<keyword evidence="3 6" id="KW-0812">Transmembrane</keyword>
<dbReference type="AlphaFoldDB" id="A0AAD9I154"/>